<feature type="active site" description="Nucleophile" evidence="4">
    <location>
        <position position="340"/>
    </location>
</feature>
<feature type="active site" evidence="5">
    <location>
        <position position="340"/>
    </location>
</feature>
<feature type="binding site" evidence="4">
    <location>
        <position position="211"/>
    </location>
    <ligand>
        <name>S-adenosyl-L-methionine</name>
        <dbReference type="ChEBI" id="CHEBI:59789"/>
    </ligand>
</feature>
<dbReference type="SUPFAM" id="SSF53335">
    <property type="entry name" value="S-adenosyl-L-methionine-dependent methyltransferases"/>
    <property type="match status" value="1"/>
</dbReference>
<dbReference type="PANTHER" id="PTHR11061:SF30">
    <property type="entry name" value="TRNA (URACIL(54)-C(5))-METHYLTRANSFERASE"/>
    <property type="match status" value="1"/>
</dbReference>
<dbReference type="PROSITE" id="PS01230">
    <property type="entry name" value="TRMA_1"/>
    <property type="match status" value="1"/>
</dbReference>
<dbReference type="AlphaFoldDB" id="A0A199NW27"/>
<evidence type="ECO:0000256" key="5">
    <source>
        <dbReference type="PROSITE-ProRule" id="PRU10015"/>
    </source>
</evidence>
<comment type="caution">
    <text evidence="6">The sequence shown here is derived from an EMBL/GenBank/DDBJ whole genome shotgun (WGS) entry which is preliminary data.</text>
</comment>
<feature type="binding site" evidence="4">
    <location>
        <position position="263"/>
    </location>
    <ligand>
        <name>S-adenosyl-L-methionine</name>
        <dbReference type="ChEBI" id="CHEBI:59789"/>
    </ligand>
</feature>
<organism evidence="6 7">
    <name type="scientific">Rothia kristinae</name>
    <dbReference type="NCBI Taxonomy" id="37923"/>
    <lineage>
        <taxon>Bacteria</taxon>
        <taxon>Bacillati</taxon>
        <taxon>Actinomycetota</taxon>
        <taxon>Actinomycetes</taxon>
        <taxon>Micrococcales</taxon>
        <taxon>Micrococcaceae</taxon>
        <taxon>Rothia</taxon>
    </lineage>
</organism>
<dbReference type="GO" id="GO:0070475">
    <property type="term" value="P:rRNA base methylation"/>
    <property type="evidence" value="ECO:0007669"/>
    <property type="project" value="TreeGrafter"/>
</dbReference>
<evidence type="ECO:0000313" key="7">
    <source>
        <dbReference type="Proteomes" id="UP000053171"/>
    </source>
</evidence>
<dbReference type="InterPro" id="IPR029063">
    <property type="entry name" value="SAM-dependent_MTases_sf"/>
</dbReference>
<dbReference type="EMBL" id="LJBJ02000001">
    <property type="protein sequence ID" value="OAX52828.1"/>
    <property type="molecule type" value="Genomic_DNA"/>
</dbReference>
<feature type="binding site" evidence="4">
    <location>
        <position position="240"/>
    </location>
    <ligand>
        <name>S-adenosyl-L-methionine</name>
        <dbReference type="ChEBI" id="CHEBI:59789"/>
    </ligand>
</feature>
<feature type="binding site" evidence="4">
    <location>
        <position position="313"/>
    </location>
    <ligand>
        <name>S-adenosyl-L-methionine</name>
        <dbReference type="ChEBI" id="CHEBI:59789"/>
    </ligand>
</feature>
<dbReference type="CDD" id="cd02440">
    <property type="entry name" value="AdoMet_MTases"/>
    <property type="match status" value="1"/>
</dbReference>
<evidence type="ECO:0000256" key="1">
    <source>
        <dbReference type="ARBA" id="ARBA00022603"/>
    </source>
</evidence>
<dbReference type="InterPro" id="IPR030390">
    <property type="entry name" value="MeTrfase_TrmA_AS"/>
</dbReference>
<keyword evidence="1 4" id="KW-0489">Methyltransferase</keyword>
<name>A0A199NW27_9MICC</name>
<comment type="similarity">
    <text evidence="4">Belongs to the class I-like SAM-binding methyltransferase superfamily. RNA M5U methyltransferase family.</text>
</comment>
<dbReference type="NCBIfam" id="NF002909">
    <property type="entry name" value="PRK03522.2-1"/>
    <property type="match status" value="1"/>
</dbReference>
<keyword evidence="2 4" id="KW-0808">Transferase</keyword>
<dbReference type="Pfam" id="PF05958">
    <property type="entry name" value="tRNA_U5-meth_tr"/>
    <property type="match status" value="1"/>
</dbReference>
<proteinExistence type="inferred from homology"/>
<dbReference type="Gene3D" id="3.40.50.150">
    <property type="entry name" value="Vaccinia Virus protein VP39"/>
    <property type="match status" value="1"/>
</dbReference>
<dbReference type="Proteomes" id="UP000053171">
    <property type="component" value="Unassembled WGS sequence"/>
</dbReference>
<accession>A0A199NW27</accession>
<evidence type="ECO:0000256" key="3">
    <source>
        <dbReference type="ARBA" id="ARBA00022691"/>
    </source>
</evidence>
<sequence>MHCDYYDAGLCRSCTRMNEPYPAQLADKQERLRQLLAPHRPEAWLEPVPSPESGFRNKAKMVVSGTVERPLLGILDRDGHGIDLTGCGLYPPQLLAAMPALRRIIGELGLTPYDVPARRGELKHLLLTISPDGELLLRFVLRSKKHLVPLKRGLARILELLPAARVVSVNIQREHQAILEGPEEITLTEQATLPMRLNGIPLALRPQGFFQTNSHIAAALYRQGADWFAHSGAGGLWDLYCGVGGFALHAARRVPGARVLGLEISEQAVAAARTTAADLGLERVRFTAGDATGIATGIVAGAGRRAPEALVVNPPRRGLGPELAAWIEGSGIPTVIYSSCHAPSLVRDLSAMPSLSVRRARLFDMFPQTDHAETMVLLSRR</sequence>
<evidence type="ECO:0000313" key="6">
    <source>
        <dbReference type="EMBL" id="OAX52828.1"/>
    </source>
</evidence>
<evidence type="ECO:0000256" key="4">
    <source>
        <dbReference type="PROSITE-ProRule" id="PRU01024"/>
    </source>
</evidence>
<dbReference type="PROSITE" id="PS51687">
    <property type="entry name" value="SAM_MT_RNA_M5U"/>
    <property type="match status" value="1"/>
</dbReference>
<dbReference type="GO" id="GO:0070041">
    <property type="term" value="F:rRNA (uridine-C5-)-methyltransferase activity"/>
    <property type="evidence" value="ECO:0007669"/>
    <property type="project" value="TreeGrafter"/>
</dbReference>
<keyword evidence="3 4" id="KW-0949">S-adenosyl-L-methionine</keyword>
<protein>
    <submittedName>
        <fullName evidence="6">23S rRNA (Uracil(747)-C(5))-methyltransferase</fullName>
    </submittedName>
</protein>
<dbReference type="InterPro" id="IPR010280">
    <property type="entry name" value="U5_MeTrfase_fam"/>
</dbReference>
<keyword evidence="7" id="KW-1185">Reference proteome</keyword>
<dbReference type="RefSeq" id="WP_055684252.1">
    <property type="nucleotide sequence ID" value="NZ_JBFBMA010000002.1"/>
</dbReference>
<dbReference type="PANTHER" id="PTHR11061">
    <property type="entry name" value="RNA M5U METHYLTRANSFERASE"/>
    <property type="match status" value="1"/>
</dbReference>
<reference evidence="6" key="1">
    <citation type="submission" date="2016-06" db="EMBL/GenBank/DDBJ databases">
        <title>Identification of putative biosynthetic pathways for the production of bioactive secondary metabolites by the marine actinomycete Kocuria kristinae RUTW2-3.</title>
        <authorList>
            <person name="Waterworth S.C."/>
            <person name="Walmsley T.A."/>
            <person name="Matongo T."/>
            <person name="Davies-Coleman M.T."/>
            <person name="Dorrington R.A."/>
        </authorList>
    </citation>
    <scope>NUCLEOTIDE SEQUENCE [LARGE SCALE GENOMIC DNA]</scope>
    <source>
        <strain evidence="6">RUTW2-3</strain>
    </source>
</reference>
<evidence type="ECO:0000256" key="2">
    <source>
        <dbReference type="ARBA" id="ARBA00022679"/>
    </source>
</evidence>
<dbReference type="Gene3D" id="2.40.50.1070">
    <property type="match status" value="1"/>
</dbReference>
<gene>
    <name evidence="6" type="ORF">AN277_0200080</name>
</gene>